<dbReference type="EMBL" id="RRYP01012472">
    <property type="protein sequence ID" value="TNV77085.1"/>
    <property type="molecule type" value="Genomic_DNA"/>
</dbReference>
<proteinExistence type="predicted"/>
<accession>A0A8J8NM63</accession>
<organism evidence="1 2">
    <name type="scientific">Halteria grandinella</name>
    <dbReference type="NCBI Taxonomy" id="5974"/>
    <lineage>
        <taxon>Eukaryota</taxon>
        <taxon>Sar</taxon>
        <taxon>Alveolata</taxon>
        <taxon>Ciliophora</taxon>
        <taxon>Intramacronucleata</taxon>
        <taxon>Spirotrichea</taxon>
        <taxon>Stichotrichia</taxon>
        <taxon>Sporadotrichida</taxon>
        <taxon>Halteriidae</taxon>
        <taxon>Halteria</taxon>
    </lineage>
</organism>
<evidence type="ECO:0000313" key="1">
    <source>
        <dbReference type="EMBL" id="TNV77085.1"/>
    </source>
</evidence>
<gene>
    <name evidence="1" type="ORF">FGO68_gene6375</name>
</gene>
<evidence type="ECO:0000313" key="2">
    <source>
        <dbReference type="Proteomes" id="UP000785679"/>
    </source>
</evidence>
<comment type="caution">
    <text evidence="1">The sequence shown here is derived from an EMBL/GenBank/DDBJ whole genome shotgun (WGS) entry which is preliminary data.</text>
</comment>
<reference evidence="1" key="1">
    <citation type="submission" date="2019-06" db="EMBL/GenBank/DDBJ databases">
        <authorList>
            <person name="Zheng W."/>
        </authorList>
    </citation>
    <scope>NUCLEOTIDE SEQUENCE</scope>
    <source>
        <strain evidence="1">QDHG01</strain>
    </source>
</reference>
<protein>
    <submittedName>
        <fullName evidence="1">Uncharacterized protein</fullName>
    </submittedName>
</protein>
<sequence>MTQHFLVGEIRIALRVMHDTIFEGTQLLERVGVYIGFFEFGEIASREEASTGGTTRATGGQKVVFRQELTLQFDIDDTLFTEEVPTVHACSNVLCFTTLRILLLKNGDSKAHLAYYVVHLLCKVLNLNDLIIINLTQLNLIALSKSSLEALCSFTSLMALSIAFRQSHI</sequence>
<name>A0A8J8NM63_HALGN</name>
<keyword evidence="2" id="KW-1185">Reference proteome</keyword>
<dbReference type="AlphaFoldDB" id="A0A8J8NM63"/>
<dbReference type="Proteomes" id="UP000785679">
    <property type="component" value="Unassembled WGS sequence"/>
</dbReference>